<dbReference type="RefSeq" id="WP_174475331.1">
    <property type="nucleotide sequence ID" value="NZ_JAGINN010000040.1"/>
</dbReference>
<name>A0ABX2KLK5_9PROT</name>
<proteinExistence type="predicted"/>
<gene>
    <name evidence="1" type="ORF">GBZ48_35590</name>
</gene>
<sequence>MAFRMASLIPARKVWASGLAGVVAPTAGAALRQYAGVDIPGDVLAYGVTAVSSATAYIVPLAARDIILHADQAAREIGGGA</sequence>
<evidence type="ECO:0000313" key="1">
    <source>
        <dbReference type="EMBL" id="NUB04518.1"/>
    </source>
</evidence>
<dbReference type="Proteomes" id="UP000605086">
    <property type="component" value="Unassembled WGS sequence"/>
</dbReference>
<comment type="caution">
    <text evidence="1">The sequence shown here is derived from an EMBL/GenBank/DDBJ whole genome shotgun (WGS) entry which is preliminary data.</text>
</comment>
<accession>A0ABX2KLK5</accession>
<evidence type="ECO:0000313" key="2">
    <source>
        <dbReference type="Proteomes" id="UP000605086"/>
    </source>
</evidence>
<dbReference type="EMBL" id="WHOS01000125">
    <property type="protein sequence ID" value="NUB04518.1"/>
    <property type="molecule type" value="Genomic_DNA"/>
</dbReference>
<keyword evidence="2" id="KW-1185">Reference proteome</keyword>
<reference evidence="1 2" key="1">
    <citation type="submission" date="2019-10" db="EMBL/GenBank/DDBJ databases">
        <title>Genome sequence of Azospirillum melinis.</title>
        <authorList>
            <person name="Ambrosini A."/>
            <person name="Sant'Anna F.H."/>
            <person name="Cassan F.D."/>
            <person name="Souza E.M."/>
            <person name="Passaglia L.M.P."/>
        </authorList>
    </citation>
    <scope>NUCLEOTIDE SEQUENCE [LARGE SCALE GENOMIC DNA]</scope>
    <source>
        <strain evidence="1 2">TMCY0552</strain>
    </source>
</reference>
<organism evidence="1 2">
    <name type="scientific">Azospirillum melinis</name>
    <dbReference type="NCBI Taxonomy" id="328839"/>
    <lineage>
        <taxon>Bacteria</taxon>
        <taxon>Pseudomonadati</taxon>
        <taxon>Pseudomonadota</taxon>
        <taxon>Alphaproteobacteria</taxon>
        <taxon>Rhodospirillales</taxon>
        <taxon>Azospirillaceae</taxon>
        <taxon>Azospirillum</taxon>
    </lineage>
</organism>
<protein>
    <submittedName>
        <fullName evidence="1">Uncharacterized protein</fullName>
    </submittedName>
</protein>